<evidence type="ECO:0000256" key="1">
    <source>
        <dbReference type="SAM" id="Phobius"/>
    </source>
</evidence>
<dbReference type="Pfam" id="PF12836">
    <property type="entry name" value="HHH_3"/>
    <property type="match status" value="1"/>
</dbReference>
<dbReference type="GO" id="GO:0003677">
    <property type="term" value="F:DNA binding"/>
    <property type="evidence" value="ECO:0007669"/>
    <property type="project" value="UniProtKB-KW"/>
</dbReference>
<keyword evidence="3" id="KW-0238">DNA-binding</keyword>
<keyword evidence="1" id="KW-0472">Membrane</keyword>
<feature type="domain" description="Helix-hairpin-helix DNA-binding motif class 1" evidence="2">
    <location>
        <begin position="202"/>
        <end position="221"/>
    </location>
</feature>
<dbReference type="RefSeq" id="WP_146323549.1">
    <property type="nucleotide sequence ID" value="NZ_BAABLR010000014.1"/>
</dbReference>
<dbReference type="SUPFAM" id="SSF47781">
    <property type="entry name" value="RuvA domain 2-like"/>
    <property type="match status" value="1"/>
</dbReference>
<organism evidence="3 4">
    <name type="scientific">Corynebacterium canis</name>
    <dbReference type="NCBI Taxonomy" id="679663"/>
    <lineage>
        <taxon>Bacteria</taxon>
        <taxon>Bacillati</taxon>
        <taxon>Actinomycetota</taxon>
        <taxon>Actinomycetes</taxon>
        <taxon>Mycobacteriales</taxon>
        <taxon>Corynebacteriaceae</taxon>
        <taxon>Corynebacterium</taxon>
    </lineage>
</organism>
<dbReference type="NCBIfam" id="TIGR00426">
    <property type="entry name" value="competence protein ComEA helix-hairpin-helix repeat region"/>
    <property type="match status" value="1"/>
</dbReference>
<dbReference type="InterPro" id="IPR010994">
    <property type="entry name" value="RuvA_2-like"/>
</dbReference>
<gene>
    <name evidence="3" type="ORF">FRX94_02510</name>
</gene>
<name>A0A5C5UQ71_9CORY</name>
<dbReference type="Proteomes" id="UP000320791">
    <property type="component" value="Unassembled WGS sequence"/>
</dbReference>
<reference evidence="3 4" key="1">
    <citation type="submission" date="2019-08" db="EMBL/GenBank/DDBJ databases">
        <authorList>
            <person name="Lei W."/>
        </authorList>
    </citation>
    <scope>NUCLEOTIDE SEQUENCE [LARGE SCALE GENOMIC DNA]</scope>
    <source>
        <strain evidence="3 4">CCUG 58627</strain>
    </source>
</reference>
<dbReference type="AlphaFoldDB" id="A0A5C5UQ71"/>
<dbReference type="InterPro" id="IPR004509">
    <property type="entry name" value="Competence_ComEA_HhH"/>
</dbReference>
<comment type="caution">
    <text evidence="3">The sequence shown here is derived from an EMBL/GenBank/DDBJ whole genome shotgun (WGS) entry which is preliminary data.</text>
</comment>
<dbReference type="GO" id="GO:0015628">
    <property type="term" value="P:protein secretion by the type II secretion system"/>
    <property type="evidence" value="ECO:0007669"/>
    <property type="project" value="TreeGrafter"/>
</dbReference>
<protein>
    <submittedName>
        <fullName evidence="3">ComEA family DNA-binding protein</fullName>
    </submittedName>
</protein>
<evidence type="ECO:0000313" key="3">
    <source>
        <dbReference type="EMBL" id="TWT28464.1"/>
    </source>
</evidence>
<accession>A0A5C5UQ71</accession>
<dbReference type="EMBL" id="VOHM01000004">
    <property type="protein sequence ID" value="TWT28464.1"/>
    <property type="molecule type" value="Genomic_DNA"/>
</dbReference>
<evidence type="ECO:0000313" key="4">
    <source>
        <dbReference type="Proteomes" id="UP000320791"/>
    </source>
</evidence>
<dbReference type="GO" id="GO:0006281">
    <property type="term" value="P:DNA repair"/>
    <property type="evidence" value="ECO:0007669"/>
    <property type="project" value="InterPro"/>
</dbReference>
<dbReference type="InterPro" id="IPR019554">
    <property type="entry name" value="Soluble_ligand-bd"/>
</dbReference>
<dbReference type="GO" id="GO:0015627">
    <property type="term" value="C:type II protein secretion system complex"/>
    <property type="evidence" value="ECO:0007669"/>
    <property type="project" value="TreeGrafter"/>
</dbReference>
<sequence>MGTNTRDRLKEFTAPTGEEELLDVEYPTPRLGVSIKQAVILGVVLVAGLVGYVLWSRPALTSAPEQAFPSALMASTAAAAPPSEAVVSVVGEVERPGLVTLAPDARIADALAHAGPKPEANILAVNQAQKVTDGMQIVVPPQGQPVPIPGAPGANPAVPGSGSTSLNTASAEELQQLPGVGEKTAQAIIEFREAHGGFASVDQLQEVKGIGSAKFEQVKDLVTL</sequence>
<dbReference type="Pfam" id="PF10531">
    <property type="entry name" value="SLBB"/>
    <property type="match status" value="1"/>
</dbReference>
<dbReference type="OrthoDB" id="9758724at2"/>
<dbReference type="PANTHER" id="PTHR21180">
    <property type="entry name" value="ENDONUCLEASE/EXONUCLEASE/PHOSPHATASE FAMILY DOMAIN-CONTAINING PROTEIN 1"/>
    <property type="match status" value="1"/>
</dbReference>
<dbReference type="Gene3D" id="1.10.150.280">
    <property type="entry name" value="AF1531-like domain"/>
    <property type="match status" value="1"/>
</dbReference>
<feature type="transmembrane region" description="Helical" evidence="1">
    <location>
        <begin position="38"/>
        <end position="55"/>
    </location>
</feature>
<keyword evidence="1" id="KW-0812">Transmembrane</keyword>
<evidence type="ECO:0000259" key="2">
    <source>
        <dbReference type="SMART" id="SM00278"/>
    </source>
</evidence>
<feature type="domain" description="Helix-hairpin-helix DNA-binding motif class 1" evidence="2">
    <location>
        <begin position="172"/>
        <end position="191"/>
    </location>
</feature>
<keyword evidence="1" id="KW-1133">Transmembrane helix</keyword>
<dbReference type="InterPro" id="IPR003583">
    <property type="entry name" value="Hlx-hairpin-Hlx_DNA-bd_motif"/>
</dbReference>
<dbReference type="InterPro" id="IPR051675">
    <property type="entry name" value="Endo/Exo/Phosphatase_dom_1"/>
</dbReference>
<dbReference type="PANTHER" id="PTHR21180:SF32">
    <property type="entry name" value="ENDONUCLEASE_EXONUCLEASE_PHOSPHATASE FAMILY DOMAIN-CONTAINING PROTEIN 1"/>
    <property type="match status" value="1"/>
</dbReference>
<keyword evidence="4" id="KW-1185">Reference proteome</keyword>
<dbReference type="SMART" id="SM00278">
    <property type="entry name" value="HhH1"/>
    <property type="match status" value="2"/>
</dbReference>
<proteinExistence type="predicted"/>